<feature type="domain" description="Major facilitator superfamily (MFS) profile" evidence="7">
    <location>
        <begin position="119"/>
        <end position="570"/>
    </location>
</feature>
<evidence type="ECO:0000256" key="4">
    <source>
        <dbReference type="ARBA" id="ARBA00023136"/>
    </source>
</evidence>
<dbReference type="Gene3D" id="1.20.1720.10">
    <property type="entry name" value="Multidrug resistance protein D"/>
    <property type="match status" value="1"/>
</dbReference>
<keyword evidence="3 6" id="KW-1133">Transmembrane helix</keyword>
<feature type="transmembrane region" description="Helical" evidence="6">
    <location>
        <begin position="349"/>
        <end position="371"/>
    </location>
</feature>
<dbReference type="GO" id="GO:0005886">
    <property type="term" value="C:plasma membrane"/>
    <property type="evidence" value="ECO:0007669"/>
    <property type="project" value="TreeGrafter"/>
</dbReference>
<dbReference type="Pfam" id="PF07690">
    <property type="entry name" value="MFS_1"/>
    <property type="match status" value="1"/>
</dbReference>
<dbReference type="OrthoDB" id="6770063at2759"/>
<feature type="transmembrane region" description="Helical" evidence="6">
    <location>
        <begin position="543"/>
        <end position="566"/>
    </location>
</feature>
<reference evidence="9" key="1">
    <citation type="submission" date="2015-02" db="EMBL/GenBank/DDBJ databases">
        <authorList>
            <person name="Gon?alves P."/>
        </authorList>
    </citation>
    <scope>NUCLEOTIDE SEQUENCE [LARGE SCALE GENOMIC DNA]</scope>
</reference>
<dbReference type="GO" id="GO:0140115">
    <property type="term" value="P:export across plasma membrane"/>
    <property type="evidence" value="ECO:0007669"/>
    <property type="project" value="UniProtKB-ARBA"/>
</dbReference>
<dbReference type="Proteomes" id="UP000243876">
    <property type="component" value="Unassembled WGS sequence"/>
</dbReference>
<dbReference type="InterPro" id="IPR011701">
    <property type="entry name" value="MFS"/>
</dbReference>
<dbReference type="GO" id="GO:0022857">
    <property type="term" value="F:transmembrane transporter activity"/>
    <property type="evidence" value="ECO:0007669"/>
    <property type="project" value="InterPro"/>
</dbReference>
<feature type="transmembrane region" description="Helical" evidence="6">
    <location>
        <begin position="273"/>
        <end position="293"/>
    </location>
</feature>
<feature type="transmembrane region" description="Helical" evidence="6">
    <location>
        <begin position="210"/>
        <end position="232"/>
    </location>
</feature>
<dbReference type="InterPro" id="IPR036259">
    <property type="entry name" value="MFS_trans_sf"/>
</dbReference>
<evidence type="ECO:0000256" key="6">
    <source>
        <dbReference type="SAM" id="Phobius"/>
    </source>
</evidence>
<feature type="transmembrane region" description="Helical" evidence="6">
    <location>
        <begin position="408"/>
        <end position="428"/>
    </location>
</feature>
<protein>
    <submittedName>
        <fullName evidence="8">SPOSA6832_04422-mRNA-1:cds</fullName>
    </submittedName>
</protein>
<feature type="transmembrane region" description="Helical" evidence="6">
    <location>
        <begin position="488"/>
        <end position="507"/>
    </location>
</feature>
<accession>A0A0D6ERL3</accession>
<feature type="transmembrane region" description="Helical" evidence="6">
    <location>
        <begin position="449"/>
        <end position="468"/>
    </location>
</feature>
<dbReference type="InterPro" id="IPR020846">
    <property type="entry name" value="MFS_dom"/>
</dbReference>
<dbReference type="EMBL" id="CENE01000030">
    <property type="protein sequence ID" value="CEQ42604.1"/>
    <property type="molecule type" value="Genomic_DNA"/>
</dbReference>
<feature type="transmembrane region" description="Helical" evidence="6">
    <location>
        <begin position="244"/>
        <end position="266"/>
    </location>
</feature>
<evidence type="ECO:0000313" key="9">
    <source>
        <dbReference type="Proteomes" id="UP000243876"/>
    </source>
</evidence>
<dbReference type="GO" id="GO:0042908">
    <property type="term" value="P:xenobiotic transport"/>
    <property type="evidence" value="ECO:0007669"/>
    <property type="project" value="UniProtKB-ARBA"/>
</dbReference>
<feature type="transmembrane region" description="Helical" evidence="6">
    <location>
        <begin position="179"/>
        <end position="198"/>
    </location>
</feature>
<dbReference type="PANTHER" id="PTHR23502:SF48">
    <property type="entry name" value="MULTIDRUG TRANSPORTER, PUTATIVE (AFU_ORTHOLOGUE AFUA_5G02700)-RELATED"/>
    <property type="match status" value="1"/>
</dbReference>
<proteinExistence type="predicted"/>
<dbReference type="FunFam" id="1.20.1250.20:FF:000082">
    <property type="entry name" value="MFS multidrug transporter, putative"/>
    <property type="match status" value="1"/>
</dbReference>
<gene>
    <name evidence="8" type="primary">SPOSA6832_04422</name>
</gene>
<dbReference type="Gene3D" id="1.20.1250.20">
    <property type="entry name" value="MFS general substrate transporter like domains"/>
    <property type="match status" value="1"/>
</dbReference>
<evidence type="ECO:0000256" key="1">
    <source>
        <dbReference type="ARBA" id="ARBA00004141"/>
    </source>
</evidence>
<dbReference type="PROSITE" id="PS50850">
    <property type="entry name" value="MFS"/>
    <property type="match status" value="1"/>
</dbReference>
<keyword evidence="2 6" id="KW-0812">Transmembrane</keyword>
<feature type="transmembrane region" description="Helical" evidence="6">
    <location>
        <begin position="378"/>
        <end position="396"/>
    </location>
</feature>
<evidence type="ECO:0000256" key="5">
    <source>
        <dbReference type="SAM" id="MobiDB-lite"/>
    </source>
</evidence>
<dbReference type="PROSITE" id="PS00216">
    <property type="entry name" value="SUGAR_TRANSPORT_1"/>
    <property type="match status" value="1"/>
</dbReference>
<feature type="region of interest" description="Disordered" evidence="5">
    <location>
        <begin position="53"/>
        <end position="78"/>
    </location>
</feature>
<feature type="transmembrane region" description="Helical" evidence="6">
    <location>
        <begin position="153"/>
        <end position="173"/>
    </location>
</feature>
<comment type="subcellular location">
    <subcellularLocation>
        <location evidence="1">Membrane</location>
        <topology evidence="1">Multi-pass membrane protein</topology>
    </subcellularLocation>
</comment>
<sequence length="579" mass="63614">MAPLQRTLSHGVTQHHLPVEEEGTFPQLTEAGPHTDAFQEETPSGLVLASEAERNVGSAVSPKSPRLSQSTLISSQDARGEKGIADERAIGLPDAKLVTWREGDPENPRNWSYMTKWMQTVFPSTLCFTSGFASAIITGGLHEMAVHFHVADVVMNLSVTVFVVGFGLGPLILSPLSEMYGRRIVYVVSMFLFFIFTLPECITNSIAVLMVFRFIAGCMASGVMCNAAGSIGDLWAINDRGNKMAAFSAILFASPCLGPLVGGFVTDTVGWRWMWWVLFIFSGCSWALCSVFLRETYAPTLLRWRAEKLRKETGDATIMTEQERQGRPVGDIVRETLLRPLVMLTTEPIMTFFSAYLCLIYALRTLILAVLRDLGFELIWVPSYKVYAFFFLYPLVLSPHGFTNGEVGLAFLSILIGIFIVVTVACPIQERYYQRCVAESPDGNVPPEARLPLMMGCCILLPISLFIFGATSSPHTQWAGAVVSGIPFGFALVGIYISANTYLAVAFSQYSASAMAAKTFIRSMAGASTPMWIPGMFVNIGPWWSGATLAFIAVMMAPIPFVFFFYGARIRRSSKMASS</sequence>
<dbReference type="AlphaFoldDB" id="A0A0D6ERL3"/>
<feature type="transmembrane region" description="Helical" evidence="6">
    <location>
        <begin position="121"/>
        <end position="141"/>
    </location>
</feature>
<feature type="compositionally biased region" description="Polar residues" evidence="5">
    <location>
        <begin position="66"/>
        <end position="77"/>
    </location>
</feature>
<dbReference type="CDD" id="cd17323">
    <property type="entry name" value="MFS_Tpo1_MDR_like"/>
    <property type="match status" value="1"/>
</dbReference>
<evidence type="ECO:0000259" key="7">
    <source>
        <dbReference type="PROSITE" id="PS50850"/>
    </source>
</evidence>
<evidence type="ECO:0000256" key="3">
    <source>
        <dbReference type="ARBA" id="ARBA00022989"/>
    </source>
</evidence>
<name>A0A0D6ERL3_SPOSA</name>
<evidence type="ECO:0000313" key="8">
    <source>
        <dbReference type="EMBL" id="CEQ42604.1"/>
    </source>
</evidence>
<organism evidence="8 9">
    <name type="scientific">Sporidiobolus salmonicolor</name>
    <name type="common">Yeast-like fungus</name>
    <name type="synonym">Sporobolomyces salmonicolor</name>
    <dbReference type="NCBI Taxonomy" id="5005"/>
    <lineage>
        <taxon>Eukaryota</taxon>
        <taxon>Fungi</taxon>
        <taxon>Dikarya</taxon>
        <taxon>Basidiomycota</taxon>
        <taxon>Pucciniomycotina</taxon>
        <taxon>Microbotryomycetes</taxon>
        <taxon>Sporidiobolales</taxon>
        <taxon>Sporidiobolaceae</taxon>
        <taxon>Sporobolomyces</taxon>
    </lineage>
</organism>
<evidence type="ECO:0000256" key="2">
    <source>
        <dbReference type="ARBA" id="ARBA00022692"/>
    </source>
</evidence>
<dbReference type="PANTHER" id="PTHR23502">
    <property type="entry name" value="MAJOR FACILITATOR SUPERFAMILY"/>
    <property type="match status" value="1"/>
</dbReference>
<dbReference type="InterPro" id="IPR005829">
    <property type="entry name" value="Sugar_transporter_CS"/>
</dbReference>
<keyword evidence="9" id="KW-1185">Reference proteome</keyword>
<dbReference type="SUPFAM" id="SSF103473">
    <property type="entry name" value="MFS general substrate transporter"/>
    <property type="match status" value="1"/>
</dbReference>
<keyword evidence="4 6" id="KW-0472">Membrane</keyword>